<organism evidence="1 2">
    <name type="scientific">Peptoniphilus koenoeneniae</name>
    <dbReference type="NCBI Taxonomy" id="507751"/>
    <lineage>
        <taxon>Bacteria</taxon>
        <taxon>Bacillati</taxon>
        <taxon>Bacillota</taxon>
        <taxon>Tissierellia</taxon>
        <taxon>Tissierellales</taxon>
        <taxon>Peptoniphilaceae</taxon>
        <taxon>Peptoniphilus</taxon>
    </lineage>
</organism>
<protein>
    <submittedName>
        <fullName evidence="1">Uncharacterized protein</fullName>
    </submittedName>
</protein>
<accession>A0ABU0AW84</accession>
<evidence type="ECO:0000313" key="1">
    <source>
        <dbReference type="EMBL" id="MDQ0275295.1"/>
    </source>
</evidence>
<dbReference type="EMBL" id="JAUSTN010000006">
    <property type="protein sequence ID" value="MDQ0275295.1"/>
    <property type="molecule type" value="Genomic_DNA"/>
</dbReference>
<name>A0ABU0AW84_9FIRM</name>
<proteinExistence type="predicted"/>
<comment type="caution">
    <text evidence="1">The sequence shown here is derived from an EMBL/GenBank/DDBJ whole genome shotgun (WGS) entry which is preliminary data.</text>
</comment>
<gene>
    <name evidence="1" type="ORF">J2S72_001320</name>
</gene>
<dbReference type="Proteomes" id="UP001236559">
    <property type="component" value="Unassembled WGS sequence"/>
</dbReference>
<reference evidence="1 2" key="1">
    <citation type="submission" date="2023-07" db="EMBL/GenBank/DDBJ databases">
        <title>Genomic Encyclopedia of Type Strains, Phase IV (KMG-IV): sequencing the most valuable type-strain genomes for metagenomic binning, comparative biology and taxonomic classification.</title>
        <authorList>
            <person name="Goeker M."/>
        </authorList>
    </citation>
    <scope>NUCLEOTIDE SEQUENCE [LARGE SCALE GENOMIC DNA]</scope>
    <source>
        <strain evidence="1 2">DSM 22616</strain>
    </source>
</reference>
<evidence type="ECO:0000313" key="2">
    <source>
        <dbReference type="Proteomes" id="UP001236559"/>
    </source>
</evidence>
<sequence length="153" mass="18164">MNNWLKFDDVELSDYVDRELAITEKGQVKSTATNLITVLVNPCFCKEQDILSGYIFFDTCSRTICFYGKLKGEKSTDLEIRKWNDHMTNIIGVEIEREFGIKYSKIVWKMQFSLLLTRGQSIYRRCIWNRYTTTGKNIFQNCYRNILEQRIQN</sequence>
<keyword evidence="2" id="KW-1185">Reference proteome</keyword>
<dbReference type="RefSeq" id="WP_023056561.1">
    <property type="nucleotide sequence ID" value="NZ_JAUSTN010000006.1"/>
</dbReference>